<dbReference type="EMBL" id="FRAC01000009">
    <property type="protein sequence ID" value="SHK14713.1"/>
    <property type="molecule type" value="Genomic_DNA"/>
</dbReference>
<sequence length="227" mass="26939">MDVRKLNLVNKNTRVQPNYDIGKSETSIRLYFNRNGEVLIIGQVDNNYIYWASFTKIADREINKAIFTYIGGELPQVEMVSNESKALASAHFPYEALDTWYRTELWRASEYNMAWQTPFGHYYGKQELELTAGYFARDISIHFDDLLERCRFREAGGAYEAVLDYCLEELKRDGEDVYHYVQVEELIGILQQEHYLILSEREQIREKYFLFRKEAGRLYNQYQTAIR</sequence>
<accession>A0A1M6Q3H5</accession>
<keyword evidence="2" id="KW-1185">Reference proteome</keyword>
<dbReference type="OrthoDB" id="2041058at2"/>
<organism evidence="1 2">
    <name type="scientific">Anaerocolumna jejuensis DSM 15929</name>
    <dbReference type="NCBI Taxonomy" id="1121322"/>
    <lineage>
        <taxon>Bacteria</taxon>
        <taxon>Bacillati</taxon>
        <taxon>Bacillota</taxon>
        <taxon>Clostridia</taxon>
        <taxon>Lachnospirales</taxon>
        <taxon>Lachnospiraceae</taxon>
        <taxon>Anaerocolumna</taxon>
    </lineage>
</organism>
<gene>
    <name evidence="1" type="ORF">SAMN02745136_01850</name>
</gene>
<dbReference type="RefSeq" id="WP_073275039.1">
    <property type="nucleotide sequence ID" value="NZ_FRAC01000009.1"/>
</dbReference>
<name>A0A1M6Q3H5_9FIRM</name>
<proteinExistence type="predicted"/>
<reference evidence="1 2" key="1">
    <citation type="submission" date="2016-11" db="EMBL/GenBank/DDBJ databases">
        <authorList>
            <person name="Jaros S."/>
            <person name="Januszkiewicz K."/>
            <person name="Wedrychowicz H."/>
        </authorList>
    </citation>
    <scope>NUCLEOTIDE SEQUENCE [LARGE SCALE GENOMIC DNA]</scope>
    <source>
        <strain evidence="1 2">DSM 15929</strain>
    </source>
</reference>
<dbReference type="AlphaFoldDB" id="A0A1M6Q3H5"/>
<evidence type="ECO:0000313" key="1">
    <source>
        <dbReference type="EMBL" id="SHK14713.1"/>
    </source>
</evidence>
<protein>
    <submittedName>
        <fullName evidence="1">Uncharacterized protein</fullName>
    </submittedName>
</protein>
<evidence type="ECO:0000313" key="2">
    <source>
        <dbReference type="Proteomes" id="UP000184386"/>
    </source>
</evidence>
<dbReference type="STRING" id="1121322.SAMN02745136_01850"/>
<dbReference type="Proteomes" id="UP000184386">
    <property type="component" value="Unassembled WGS sequence"/>
</dbReference>